<organism evidence="3">
    <name type="scientific">Cladocopium goreaui</name>
    <dbReference type="NCBI Taxonomy" id="2562237"/>
    <lineage>
        <taxon>Eukaryota</taxon>
        <taxon>Sar</taxon>
        <taxon>Alveolata</taxon>
        <taxon>Dinophyceae</taxon>
        <taxon>Suessiales</taxon>
        <taxon>Symbiodiniaceae</taxon>
        <taxon>Cladocopium</taxon>
    </lineage>
</organism>
<feature type="compositionally biased region" description="Pro residues" evidence="2">
    <location>
        <begin position="82"/>
        <end position="91"/>
    </location>
</feature>
<evidence type="ECO:0000256" key="2">
    <source>
        <dbReference type="SAM" id="MobiDB-lite"/>
    </source>
</evidence>
<feature type="non-terminal residue" evidence="3">
    <location>
        <position position="1"/>
    </location>
</feature>
<dbReference type="GO" id="GO:0003677">
    <property type="term" value="F:DNA binding"/>
    <property type="evidence" value="ECO:0007669"/>
    <property type="project" value="InterPro"/>
</dbReference>
<feature type="region of interest" description="Disordered" evidence="2">
    <location>
        <begin position="294"/>
        <end position="570"/>
    </location>
</feature>
<accession>A0A9P1DSN3</accession>
<dbReference type="GO" id="GO:0015074">
    <property type="term" value="P:DNA integration"/>
    <property type="evidence" value="ECO:0007669"/>
    <property type="project" value="InterPro"/>
</dbReference>
<dbReference type="InterPro" id="IPR011010">
    <property type="entry name" value="DNA_brk_join_enz"/>
</dbReference>
<dbReference type="Proteomes" id="UP001152797">
    <property type="component" value="Unassembled WGS sequence"/>
</dbReference>
<dbReference type="SUPFAM" id="SSF56349">
    <property type="entry name" value="DNA breaking-rejoining enzymes"/>
    <property type="match status" value="1"/>
</dbReference>
<dbReference type="Gene3D" id="1.10.443.10">
    <property type="entry name" value="Intergrase catalytic core"/>
    <property type="match status" value="1"/>
</dbReference>
<feature type="non-terminal residue" evidence="3">
    <location>
        <position position="1788"/>
    </location>
</feature>
<dbReference type="InterPro" id="IPR013762">
    <property type="entry name" value="Integrase-like_cat_sf"/>
</dbReference>
<feature type="compositionally biased region" description="Basic and acidic residues" evidence="2">
    <location>
        <begin position="422"/>
        <end position="431"/>
    </location>
</feature>
<evidence type="ECO:0000313" key="3">
    <source>
        <dbReference type="EMBL" id="CAI4015605.1"/>
    </source>
</evidence>
<dbReference type="GO" id="GO:0006310">
    <property type="term" value="P:DNA recombination"/>
    <property type="evidence" value="ECO:0007669"/>
    <property type="project" value="UniProtKB-KW"/>
</dbReference>
<keyword evidence="1" id="KW-0233">DNA recombination</keyword>
<keyword evidence="5" id="KW-1185">Reference proteome</keyword>
<dbReference type="EMBL" id="CAMXCT010006539">
    <property type="protein sequence ID" value="CAI4015605.1"/>
    <property type="molecule type" value="Genomic_DNA"/>
</dbReference>
<feature type="compositionally biased region" description="Basic residues" evidence="2">
    <location>
        <begin position="485"/>
        <end position="495"/>
    </location>
</feature>
<feature type="compositionally biased region" description="Basic and acidic residues" evidence="2">
    <location>
        <begin position="127"/>
        <end position="152"/>
    </location>
</feature>
<dbReference type="OrthoDB" id="641149at2759"/>
<dbReference type="EMBL" id="CAMXCT030006539">
    <property type="protein sequence ID" value="CAL4802917.1"/>
    <property type="molecule type" value="Genomic_DNA"/>
</dbReference>
<comment type="caution">
    <text evidence="3">The sequence shown here is derived from an EMBL/GenBank/DDBJ whole genome shotgun (WGS) entry which is preliminary data.</text>
</comment>
<feature type="compositionally biased region" description="Basic and acidic residues" evidence="2">
    <location>
        <begin position="452"/>
        <end position="471"/>
    </location>
</feature>
<feature type="compositionally biased region" description="Low complexity" evidence="2">
    <location>
        <begin position="54"/>
        <end position="63"/>
    </location>
</feature>
<feature type="compositionally biased region" description="Basic and acidic residues" evidence="2">
    <location>
        <begin position="378"/>
        <end position="395"/>
    </location>
</feature>
<evidence type="ECO:0000313" key="5">
    <source>
        <dbReference type="Proteomes" id="UP001152797"/>
    </source>
</evidence>
<sequence>AAPESGDTWCAACSAWEALGSELSSPWHNRALRRLASDQVEGLVRSVRALRNVSSSLRSAESARAAERGRSERPRSPAPRVALPPPPPPPGKETVKEQPESSSAYETASEEPEEKPAAATAAKSKASKPEKEEAEPAREESQRKSPLREKSPETLQSTGQPRPAVAQDHAAWESLTVLRGQIVEVDLNSAGEEFPADLWGGFLVTRIELGLEGDMVLHVKSLGCDDPEITRGLSTSFNRRAGCLHLCHSDPCEVDGDFTLHISRLRVFSPEGFARDYMTAAVKKQMKKWLDQMDEETNPPSFGLDITIPAGDESPWEKVEPMKPSAKAHPPKAPGEDMERVSEEKRKELRRSRAGPGTSGDRASPLYSPSPLEEEETLNERRKSALRETPRRSAKENPGPEELGLGEESQREKKVKKKRKTKDADREEPLAIKDTSTGSLQVQLLSQAAKAAQEKAGKLKGEKEKARKKDPGALLMRLLQQAAGGKKKKKKKKDKKGQSSNPYKSSSPGGSRRRRKKRSGDPDSSPSSSNGSGQTSGSDGSSNEDFEGASSSSSEDLKMEPPLRKRAREKPGSVLQLLVEHARAQLDQSSKVVVGKEENKNYTTGVKLSSYFSIIIRPQVGTINGQVREMHLLSSCMDALREGALDHVGDLLAARFISLHQSLLDGNWTAARQLELLPLEEISAAGPQLVLQARKQAKLAAKVSQPDLWHVPGAGKGRGSRGKGSGWPDWQGDLNTFTTCFKEFSLEEVASPEVVSTWSASAWLFNVVSALNKLAGYKGAPYPGRWTQSEQAAAESMRTREFLLNPSLLLKSPDDVKLPKLPGKIHVKPEDKMAIAHELVRRNICSWVPLELVYKVGSLRILNGLFGVKKATLLKSGESVLRLIMNLTGSNATQHQLEGGASNLPSITSWQSLVLEQGQSLEMFQSDMSSAFYLFKIPPCWHRHLAFNVIASEEELMGHGRRQFALCCSVLPMGWLNSVSIMQEVSENILLQARLNPYNQVARSNPLPRWFTEILETAEEADRCWWHVYLDNFCACERIEADSPALAGSLCHEAAEDAWRLAGVISSEKKRVSAASYIQELGAEVDGEAGALGVSTQKLHKLGLSTLWTLVAQGLDKKQAQILAGRWIFVLQFRRPAMGFLQEVWKVTSGGSQTPRLTREKAKGEFLGLLLCSPLLHCNLGASIAKQVVCTDASEKAGAVGFAEHLTSEGEDFVRATAKLQRPGDGQTIPVLLLSLFNGIGGAFRAYDVLSLVPAGRIAVELDEGANRVCSRRWPGTLFVKDIRLVDRAMVQTWSRKFLGITEVHLWAGFPCTDLSRVKAGRLNLEGPCSSLFYEVPRIEALCKEEFGPSVTVKHVYENVASMDKEACAEISWELGEKPYLLNPEHAVPMKRPRLAWTTEKVEDCMPGITVTWKPQWNEVEAHAEYPSTDQWMVVQLSDSYVSISVVSKGRSSSLQLQRINKVLSAYLLAFGLQLIMAHVESGDNPTDEKSARRRARIVLDDAALSEKTQRRYYLALRKLLPYMEACPNKAELDNWMCRWVRKMWRSGEPLLTVGDGLSALHFHQPWTRRIIPHSWKLFNVWRRIEIPSRAPPLTLRLVRSLAAYELSCGNLEMCCILLLSFHCLPRTGEALNLTTADFILGPTSGLVSLKETKSGKRNQANEVVSITDVAVLDSIRALLDFRKSANLQALPLWSSSGTKFRQRFRKLCKYFALDEFNFRPYSLRRGGATHVFQVTQSMEAALLCGRWESSKVARIYISDGLSFLPSLKMSDKTLAMLERKDSLLSEF</sequence>
<proteinExistence type="predicted"/>
<feature type="region of interest" description="Disordered" evidence="2">
    <location>
        <begin position="52"/>
        <end position="167"/>
    </location>
</feature>
<protein>
    <submittedName>
        <fullName evidence="4">DNA (Cytosine-5)-methyltransferase 3A (Dnmt3a) (Cysteine methyltransferase DNMT3A) (DNA methyltransferas e MmuIIIA) (DNA MTase MmuIIIA) (M.MmuIIIA)</fullName>
    </submittedName>
</protein>
<feature type="compositionally biased region" description="Basic and acidic residues" evidence="2">
    <location>
        <begin position="64"/>
        <end position="75"/>
    </location>
</feature>
<feature type="compositionally biased region" description="Low complexity" evidence="2">
    <location>
        <begin position="522"/>
        <end position="541"/>
    </location>
</feature>
<gene>
    <name evidence="3" type="ORF">C1SCF055_LOCUS40426</name>
</gene>
<reference evidence="4 5" key="2">
    <citation type="submission" date="2024-05" db="EMBL/GenBank/DDBJ databases">
        <authorList>
            <person name="Chen Y."/>
            <person name="Shah S."/>
            <person name="Dougan E. K."/>
            <person name="Thang M."/>
            <person name="Chan C."/>
        </authorList>
    </citation>
    <scope>NUCLEOTIDE SEQUENCE [LARGE SCALE GENOMIC DNA]</scope>
</reference>
<evidence type="ECO:0000313" key="4">
    <source>
        <dbReference type="EMBL" id="CAL4802917.1"/>
    </source>
</evidence>
<evidence type="ECO:0000256" key="1">
    <source>
        <dbReference type="ARBA" id="ARBA00023172"/>
    </source>
</evidence>
<reference evidence="3" key="1">
    <citation type="submission" date="2022-10" db="EMBL/GenBank/DDBJ databases">
        <authorList>
            <person name="Chen Y."/>
            <person name="Dougan E. K."/>
            <person name="Chan C."/>
            <person name="Rhodes N."/>
            <person name="Thang M."/>
        </authorList>
    </citation>
    <scope>NUCLEOTIDE SEQUENCE</scope>
</reference>
<dbReference type="InterPro" id="IPR029063">
    <property type="entry name" value="SAM-dependent_MTases_sf"/>
</dbReference>
<dbReference type="SUPFAM" id="SSF53335">
    <property type="entry name" value="S-adenosyl-L-methionine-dependent methyltransferases"/>
    <property type="match status" value="1"/>
</dbReference>
<feature type="compositionally biased region" description="Basic and acidic residues" evidence="2">
    <location>
        <begin position="334"/>
        <end position="347"/>
    </location>
</feature>
<name>A0A9P1DSN3_9DINO</name>
<dbReference type="Gene3D" id="3.40.50.150">
    <property type="entry name" value="Vaccinia Virus protein VP39"/>
    <property type="match status" value="1"/>
</dbReference>
<dbReference type="EMBL" id="CAMXCT020006539">
    <property type="protein sequence ID" value="CAL1168980.1"/>
    <property type="molecule type" value="Genomic_DNA"/>
</dbReference>